<comment type="caution">
    <text evidence="1">The sequence shown here is derived from an EMBL/GenBank/DDBJ whole genome shotgun (WGS) entry which is preliminary data.</text>
</comment>
<proteinExistence type="predicted"/>
<evidence type="ECO:0000313" key="1">
    <source>
        <dbReference type="EMBL" id="KAK5780385.1"/>
    </source>
</evidence>
<evidence type="ECO:0000313" key="2">
    <source>
        <dbReference type="Proteomes" id="UP001306508"/>
    </source>
</evidence>
<dbReference type="Proteomes" id="UP001306508">
    <property type="component" value="Unassembled WGS sequence"/>
</dbReference>
<dbReference type="AlphaFoldDB" id="A0AAN7WMD1"/>
<dbReference type="CDD" id="cd22647">
    <property type="entry name" value="CTF3_NTD_HEAT"/>
    <property type="match status" value="1"/>
</dbReference>
<organism evidence="1 2">
    <name type="scientific">Arxiozyma heterogenica</name>
    <dbReference type="NCBI Taxonomy" id="278026"/>
    <lineage>
        <taxon>Eukaryota</taxon>
        <taxon>Fungi</taxon>
        <taxon>Dikarya</taxon>
        <taxon>Ascomycota</taxon>
        <taxon>Saccharomycotina</taxon>
        <taxon>Saccharomycetes</taxon>
        <taxon>Saccharomycetales</taxon>
        <taxon>Saccharomycetaceae</taxon>
        <taxon>Arxiozyma</taxon>
    </lineage>
</organism>
<reference evidence="2" key="1">
    <citation type="submission" date="2023-07" db="EMBL/GenBank/DDBJ databases">
        <title>A draft genome of Kazachstania heterogenica Y-27499.</title>
        <authorList>
            <person name="Donic C."/>
            <person name="Kralova J.S."/>
            <person name="Fidel L."/>
            <person name="Ben-Dor S."/>
            <person name="Jung S."/>
        </authorList>
    </citation>
    <scope>NUCLEOTIDE SEQUENCE [LARGE SCALE GENOMIC DNA]</scope>
    <source>
        <strain evidence="2">Y27499</strain>
    </source>
</reference>
<sequence>MVSPRIYEAVNELLDSNYATPQWEIDKYLKTLYSISNRHGIPTDLLPNLLNFLFYNTVVSINTRLKIIRRNLLPNDYISNEVFHFIIVRLGNAKDNNIDKNIQCAICKWLLNVYFLFPERILDSDKSILIYLWKYEYLQRYITYFIVWSTNTKYDIKLWKLNMLDKASKKPVYSSSDINLTLILKRYLTLLGKSEVLSNLLQKKINSGRLQKLQDLQALEFDDKFSSKLINVLSRENPNKFGIDIIKKHQNMLLDMLKDSETHTNTLRYDRRKLRNSLSPLYEVKNISQLQKNWTKLKLPINVETLFMAPRHNPVIQFYPMVVVNNPKYNSKKEQKMSKVQYLYSLNSWVEVNLKRCFNDITMLDEEKTPIIKTIIFNCQIFDDLQMTAIDTFLTLENLLSNENIVIILIMSLFPILKPPINNFLDFRNKILKFLAICHLTYNDQRNKNGNSKVFPLICSALLSMTQNWFLTYPNDHKITDFAFILLADIRKLILANMKYSIEDRFLSMTLIKLVTNLTEITPMYKTISSGTALHFDKLVLNRDTIHKMVLLDDPLILNACCKYLIKMTDVLINHPQSGKFIELQNQYILDITNYLWRNKIMEKRKLFNIPTEFLKQILDNCFFPGVKNKDKAVFTITGIPAMSFISIKALEVIEKKEYVKYHYDRLLTEEDFALFKKYITETNIEWMSNEIDLVSLKISILKEIFNMQPYNEIAKFLFAFLKSLSKYNHADK</sequence>
<gene>
    <name evidence="1" type="ORF">RI543_002141</name>
</gene>
<dbReference type="EMBL" id="JAWIZZ010000041">
    <property type="protein sequence ID" value="KAK5780385.1"/>
    <property type="molecule type" value="Genomic_DNA"/>
</dbReference>
<keyword evidence="2" id="KW-1185">Reference proteome</keyword>
<name>A0AAN7WMD1_9SACH</name>
<protein>
    <submittedName>
        <fullName evidence="1">Uncharacterized protein</fullName>
    </submittedName>
</protein>
<accession>A0AAN7WMD1</accession>